<evidence type="ECO:0000313" key="18">
    <source>
        <dbReference type="EMBL" id="SKB60042.1"/>
    </source>
</evidence>
<dbReference type="InterPro" id="IPR049712">
    <property type="entry name" value="Poly_export"/>
</dbReference>
<protein>
    <submittedName>
        <fullName evidence="18">Polysaccharide export outer membrane protein</fullName>
    </submittedName>
</protein>
<feature type="signal peptide" evidence="15">
    <location>
        <begin position="1"/>
        <end position="31"/>
    </location>
</feature>
<evidence type="ECO:0000256" key="12">
    <source>
        <dbReference type="ARBA" id="ARBA00023139"/>
    </source>
</evidence>
<keyword evidence="12" id="KW-0564">Palmitate</keyword>
<keyword evidence="8" id="KW-0625">Polysaccharide transport</keyword>
<dbReference type="InterPro" id="IPR003715">
    <property type="entry name" value="Poly_export_N"/>
</dbReference>
<comment type="similarity">
    <text evidence="2">Belongs to the BexD/CtrA/VexA family.</text>
</comment>
<keyword evidence="5" id="KW-0762">Sugar transport</keyword>
<feature type="domain" description="SLBB" evidence="17">
    <location>
        <begin position="136"/>
        <end position="205"/>
    </location>
</feature>
<keyword evidence="11" id="KW-0472">Membrane</keyword>
<keyword evidence="13" id="KW-0998">Cell outer membrane</keyword>
<evidence type="ECO:0000256" key="4">
    <source>
        <dbReference type="ARBA" id="ARBA00022452"/>
    </source>
</evidence>
<dbReference type="GO" id="GO:0009279">
    <property type="term" value="C:cell outer membrane"/>
    <property type="evidence" value="ECO:0007669"/>
    <property type="project" value="UniProtKB-SubCell"/>
</dbReference>
<evidence type="ECO:0000259" key="16">
    <source>
        <dbReference type="Pfam" id="PF02563"/>
    </source>
</evidence>
<evidence type="ECO:0000256" key="8">
    <source>
        <dbReference type="ARBA" id="ARBA00023047"/>
    </source>
</evidence>
<keyword evidence="9" id="KW-0406">Ion transport</keyword>
<sequence>MTAFVTFCFRRATTWALALLLVLGLALPAAAQEPQAPPAAAAAQGAGISVPLGTPLAPGYVLGTGDKLRISVFGEPKLDGEYVVSSTGIVSFPLIGNIPASGQTVEALQESIRSKLAAGYLKDPRVSAEVLNYRPFYILGEINKPGEYPFVNGITVQQAVAMAGGFSYRANTKRVFIKRALDTTERPVQIKGKAVLLMPGDTIRVGERFF</sequence>
<evidence type="ECO:0000259" key="17">
    <source>
        <dbReference type="Pfam" id="PF22461"/>
    </source>
</evidence>
<evidence type="ECO:0000256" key="1">
    <source>
        <dbReference type="ARBA" id="ARBA00004571"/>
    </source>
</evidence>
<evidence type="ECO:0000256" key="10">
    <source>
        <dbReference type="ARBA" id="ARBA00023114"/>
    </source>
</evidence>
<dbReference type="STRING" id="439228.SAMN06295920_104122"/>
<keyword evidence="3" id="KW-0813">Transport</keyword>
<dbReference type="Proteomes" id="UP000189818">
    <property type="component" value="Unassembled WGS sequence"/>
</dbReference>
<evidence type="ECO:0000256" key="13">
    <source>
        <dbReference type="ARBA" id="ARBA00023237"/>
    </source>
</evidence>
<accession>A0A1T5CKM9</accession>
<dbReference type="AlphaFoldDB" id="A0A1T5CKM9"/>
<evidence type="ECO:0000256" key="3">
    <source>
        <dbReference type="ARBA" id="ARBA00022448"/>
    </source>
</evidence>
<dbReference type="RefSeq" id="WP_079648036.1">
    <property type="nucleotide sequence ID" value="NZ_FUYM01000004.1"/>
</dbReference>
<dbReference type="GO" id="GO:0046930">
    <property type="term" value="C:pore complex"/>
    <property type="evidence" value="ECO:0007669"/>
    <property type="project" value="UniProtKB-KW"/>
</dbReference>
<dbReference type="PANTHER" id="PTHR33619">
    <property type="entry name" value="POLYSACCHARIDE EXPORT PROTEIN GFCE-RELATED"/>
    <property type="match status" value="1"/>
</dbReference>
<evidence type="ECO:0000313" key="19">
    <source>
        <dbReference type="Proteomes" id="UP000189818"/>
    </source>
</evidence>
<evidence type="ECO:0000256" key="6">
    <source>
        <dbReference type="ARBA" id="ARBA00022692"/>
    </source>
</evidence>
<keyword evidence="14" id="KW-0449">Lipoprotein</keyword>
<evidence type="ECO:0000256" key="2">
    <source>
        <dbReference type="ARBA" id="ARBA00009450"/>
    </source>
</evidence>
<evidence type="ECO:0000256" key="9">
    <source>
        <dbReference type="ARBA" id="ARBA00023065"/>
    </source>
</evidence>
<proteinExistence type="inferred from homology"/>
<dbReference type="InterPro" id="IPR054765">
    <property type="entry name" value="SLBB_dom"/>
</dbReference>
<keyword evidence="19" id="KW-1185">Reference proteome</keyword>
<feature type="chain" id="PRO_5012323635" evidence="15">
    <location>
        <begin position="32"/>
        <end position="210"/>
    </location>
</feature>
<evidence type="ECO:0000256" key="15">
    <source>
        <dbReference type="SAM" id="SignalP"/>
    </source>
</evidence>
<comment type="subcellular location">
    <subcellularLocation>
        <location evidence="1">Cell outer membrane</location>
        <topology evidence="1">Multi-pass membrane protein</topology>
    </subcellularLocation>
</comment>
<gene>
    <name evidence="18" type="ORF">SAMN06295920_104122</name>
</gene>
<name>A0A1T5CKM9_9SPHN</name>
<dbReference type="PANTHER" id="PTHR33619:SF3">
    <property type="entry name" value="POLYSACCHARIDE EXPORT PROTEIN GFCE-RELATED"/>
    <property type="match status" value="1"/>
</dbReference>
<dbReference type="GO" id="GO:0006811">
    <property type="term" value="P:monoatomic ion transport"/>
    <property type="evidence" value="ECO:0007669"/>
    <property type="project" value="UniProtKB-KW"/>
</dbReference>
<organism evidence="18 19">
    <name type="scientific">Rhizorhabdus histidinilytica</name>
    <dbReference type="NCBI Taxonomy" id="439228"/>
    <lineage>
        <taxon>Bacteria</taxon>
        <taxon>Pseudomonadati</taxon>
        <taxon>Pseudomonadota</taxon>
        <taxon>Alphaproteobacteria</taxon>
        <taxon>Sphingomonadales</taxon>
        <taxon>Sphingomonadaceae</taxon>
        <taxon>Rhizorhabdus</taxon>
    </lineage>
</organism>
<dbReference type="Pfam" id="PF22461">
    <property type="entry name" value="SLBB_2"/>
    <property type="match status" value="1"/>
</dbReference>
<reference evidence="19" key="1">
    <citation type="submission" date="2017-02" db="EMBL/GenBank/DDBJ databases">
        <authorList>
            <person name="Varghese N."/>
            <person name="Submissions S."/>
        </authorList>
    </citation>
    <scope>NUCLEOTIDE SEQUENCE [LARGE SCALE GENOMIC DNA]</scope>
    <source>
        <strain evidence="19">UM2</strain>
    </source>
</reference>
<dbReference type="Gene3D" id="3.30.1950.10">
    <property type="entry name" value="wza like domain"/>
    <property type="match status" value="1"/>
</dbReference>
<dbReference type="GO" id="GO:0015288">
    <property type="term" value="F:porin activity"/>
    <property type="evidence" value="ECO:0007669"/>
    <property type="project" value="UniProtKB-KW"/>
</dbReference>
<evidence type="ECO:0000256" key="14">
    <source>
        <dbReference type="ARBA" id="ARBA00023288"/>
    </source>
</evidence>
<evidence type="ECO:0000256" key="7">
    <source>
        <dbReference type="ARBA" id="ARBA00022729"/>
    </source>
</evidence>
<dbReference type="OrthoDB" id="197007at2"/>
<keyword evidence="7 15" id="KW-0732">Signal</keyword>
<keyword evidence="4" id="KW-1134">Transmembrane beta strand</keyword>
<dbReference type="EMBL" id="FUYM01000004">
    <property type="protein sequence ID" value="SKB60042.1"/>
    <property type="molecule type" value="Genomic_DNA"/>
</dbReference>
<keyword evidence="10" id="KW-0626">Porin</keyword>
<dbReference type="Gene3D" id="3.10.560.10">
    <property type="entry name" value="Outer membrane lipoprotein wza domain like"/>
    <property type="match status" value="1"/>
</dbReference>
<keyword evidence="6" id="KW-0812">Transmembrane</keyword>
<dbReference type="GO" id="GO:0015159">
    <property type="term" value="F:polysaccharide transmembrane transporter activity"/>
    <property type="evidence" value="ECO:0007669"/>
    <property type="project" value="InterPro"/>
</dbReference>
<dbReference type="Pfam" id="PF02563">
    <property type="entry name" value="Poly_export"/>
    <property type="match status" value="1"/>
</dbReference>
<evidence type="ECO:0000256" key="11">
    <source>
        <dbReference type="ARBA" id="ARBA00023136"/>
    </source>
</evidence>
<feature type="domain" description="Polysaccharide export protein N-terminal" evidence="16">
    <location>
        <begin position="57"/>
        <end position="130"/>
    </location>
</feature>
<evidence type="ECO:0000256" key="5">
    <source>
        <dbReference type="ARBA" id="ARBA00022597"/>
    </source>
</evidence>